<keyword evidence="1" id="KW-1133">Transmembrane helix</keyword>
<feature type="domain" description="DUF6533" evidence="2">
    <location>
        <begin position="19"/>
        <end position="62"/>
    </location>
</feature>
<dbReference type="Proteomes" id="UP000077266">
    <property type="component" value="Unassembled WGS sequence"/>
</dbReference>
<keyword evidence="4" id="KW-1185">Reference proteome</keyword>
<feature type="transmembrane region" description="Helical" evidence="1">
    <location>
        <begin position="212"/>
        <end position="233"/>
    </location>
</feature>
<name>A0A165F5G8_EXIGL</name>
<evidence type="ECO:0000256" key="1">
    <source>
        <dbReference type="SAM" id="Phobius"/>
    </source>
</evidence>
<feature type="transmembrane region" description="Helical" evidence="1">
    <location>
        <begin position="84"/>
        <end position="107"/>
    </location>
</feature>
<organism evidence="3 4">
    <name type="scientific">Exidia glandulosa HHB12029</name>
    <dbReference type="NCBI Taxonomy" id="1314781"/>
    <lineage>
        <taxon>Eukaryota</taxon>
        <taxon>Fungi</taxon>
        <taxon>Dikarya</taxon>
        <taxon>Basidiomycota</taxon>
        <taxon>Agaricomycotina</taxon>
        <taxon>Agaricomycetes</taxon>
        <taxon>Auriculariales</taxon>
        <taxon>Exidiaceae</taxon>
        <taxon>Exidia</taxon>
    </lineage>
</organism>
<feature type="transmembrane region" description="Helical" evidence="1">
    <location>
        <begin position="119"/>
        <end position="139"/>
    </location>
</feature>
<sequence length="286" mass="32144">MQDVGVITASYRYSRYLTYSHLACASLFLWEHVLTSRYEFELIWKAKWGLGKALFLLARYLVWPQLVATLLVDFSFPDAHHCHIVFVIFSDYWAVLIAAIASVILVLRTWALWESKRCVLIGLLVALCGALVPIIYIHVQTVSDVQYVPYTTYSAHLRLPGCTLTSSRRKEWVTFIIASCFDLLILCMTVTKAAKIGLRGVSGLISVLYRDGIVYFACMFAVSISNLGLIAVAPIEYIGLLRILQGVARSILACRIILHLREASSVADTDDLRTYSHAWNWGEGEG</sequence>
<feature type="transmembrane region" description="Helical" evidence="1">
    <location>
        <begin position="54"/>
        <end position="72"/>
    </location>
</feature>
<evidence type="ECO:0000313" key="4">
    <source>
        <dbReference type="Proteomes" id="UP000077266"/>
    </source>
</evidence>
<evidence type="ECO:0000259" key="2">
    <source>
        <dbReference type="Pfam" id="PF20151"/>
    </source>
</evidence>
<proteinExistence type="predicted"/>
<evidence type="ECO:0000313" key="3">
    <source>
        <dbReference type="EMBL" id="KZV88415.1"/>
    </source>
</evidence>
<dbReference type="InterPro" id="IPR045340">
    <property type="entry name" value="DUF6533"/>
</dbReference>
<gene>
    <name evidence="3" type="ORF">EXIGLDRAFT_175147</name>
</gene>
<accession>A0A165F5G8</accession>
<dbReference type="InParanoid" id="A0A165F5G8"/>
<dbReference type="AlphaFoldDB" id="A0A165F5G8"/>
<dbReference type="Pfam" id="PF20151">
    <property type="entry name" value="DUF6533"/>
    <property type="match status" value="1"/>
</dbReference>
<dbReference type="EMBL" id="KV426100">
    <property type="protein sequence ID" value="KZV88415.1"/>
    <property type="molecule type" value="Genomic_DNA"/>
</dbReference>
<feature type="transmembrane region" description="Helical" evidence="1">
    <location>
        <begin position="172"/>
        <end position="191"/>
    </location>
</feature>
<protein>
    <recommendedName>
        <fullName evidence="2">DUF6533 domain-containing protein</fullName>
    </recommendedName>
</protein>
<keyword evidence="1" id="KW-0812">Transmembrane</keyword>
<dbReference type="OrthoDB" id="2675435at2759"/>
<feature type="transmembrane region" description="Helical" evidence="1">
    <location>
        <begin position="16"/>
        <end position="34"/>
    </location>
</feature>
<keyword evidence="1" id="KW-0472">Membrane</keyword>
<reference evidence="3 4" key="1">
    <citation type="journal article" date="2016" name="Mol. Biol. Evol.">
        <title>Comparative Genomics of Early-Diverging Mushroom-Forming Fungi Provides Insights into the Origins of Lignocellulose Decay Capabilities.</title>
        <authorList>
            <person name="Nagy L.G."/>
            <person name="Riley R."/>
            <person name="Tritt A."/>
            <person name="Adam C."/>
            <person name="Daum C."/>
            <person name="Floudas D."/>
            <person name="Sun H."/>
            <person name="Yadav J.S."/>
            <person name="Pangilinan J."/>
            <person name="Larsson K.H."/>
            <person name="Matsuura K."/>
            <person name="Barry K."/>
            <person name="Labutti K."/>
            <person name="Kuo R."/>
            <person name="Ohm R.A."/>
            <person name="Bhattacharya S.S."/>
            <person name="Shirouzu T."/>
            <person name="Yoshinaga Y."/>
            <person name="Martin F.M."/>
            <person name="Grigoriev I.V."/>
            <person name="Hibbett D.S."/>
        </authorList>
    </citation>
    <scope>NUCLEOTIDE SEQUENCE [LARGE SCALE GENOMIC DNA]</scope>
    <source>
        <strain evidence="3 4">HHB12029</strain>
    </source>
</reference>